<dbReference type="EMBL" id="FOAF01000008">
    <property type="protein sequence ID" value="SEM17408.1"/>
    <property type="molecule type" value="Genomic_DNA"/>
</dbReference>
<dbReference type="InterPro" id="IPR023997">
    <property type="entry name" value="TonB-dep_OMP_SusC/RagA_CS"/>
</dbReference>
<dbReference type="Gene3D" id="2.170.130.10">
    <property type="entry name" value="TonB-dependent receptor, plug domain"/>
    <property type="match status" value="1"/>
</dbReference>
<proteinExistence type="inferred from homology"/>
<dbReference type="Gene3D" id="2.60.40.1120">
    <property type="entry name" value="Carboxypeptidase-like, regulatory domain"/>
    <property type="match status" value="1"/>
</dbReference>
<dbReference type="STRING" id="407022.SAMN05661044_04450"/>
<dbReference type="InterPro" id="IPR012910">
    <property type="entry name" value="Plug_dom"/>
</dbReference>
<dbReference type="PROSITE" id="PS52016">
    <property type="entry name" value="TONB_DEPENDENT_REC_3"/>
    <property type="match status" value="1"/>
</dbReference>
<evidence type="ECO:0000256" key="4">
    <source>
        <dbReference type="ARBA" id="ARBA00022692"/>
    </source>
</evidence>
<reference evidence="11" key="1">
    <citation type="submission" date="2016-10" db="EMBL/GenBank/DDBJ databases">
        <authorList>
            <person name="Varghese N."/>
            <person name="Submissions S."/>
        </authorList>
    </citation>
    <scope>NUCLEOTIDE SEQUENCE [LARGE SCALE GENOMIC DNA]</scope>
    <source>
        <strain evidence="11">DSM 18733</strain>
    </source>
</reference>
<dbReference type="InterPro" id="IPR036942">
    <property type="entry name" value="Beta-barrel_TonB_sf"/>
</dbReference>
<evidence type="ECO:0000256" key="6">
    <source>
        <dbReference type="ARBA" id="ARBA00023237"/>
    </source>
</evidence>
<dbReference type="SUPFAM" id="SSF49464">
    <property type="entry name" value="Carboxypeptidase regulatory domain-like"/>
    <property type="match status" value="1"/>
</dbReference>
<dbReference type="AlphaFoldDB" id="A0A1H7W8T0"/>
<dbReference type="GO" id="GO:0009279">
    <property type="term" value="C:cell outer membrane"/>
    <property type="evidence" value="ECO:0007669"/>
    <property type="project" value="UniProtKB-SubCell"/>
</dbReference>
<evidence type="ECO:0000256" key="7">
    <source>
        <dbReference type="PROSITE-ProRule" id="PRU01360"/>
    </source>
</evidence>
<dbReference type="InterPro" id="IPR008969">
    <property type="entry name" value="CarboxyPept-like_regulatory"/>
</dbReference>
<feature type="domain" description="TonB-dependent receptor plug" evidence="9">
    <location>
        <begin position="119"/>
        <end position="243"/>
    </location>
</feature>
<comment type="subcellular location">
    <subcellularLocation>
        <location evidence="1 7">Cell outer membrane</location>
        <topology evidence="1 7">Multi-pass membrane protein</topology>
    </subcellularLocation>
</comment>
<evidence type="ECO:0000256" key="8">
    <source>
        <dbReference type="SAM" id="SignalP"/>
    </source>
</evidence>
<dbReference type="Pfam" id="PF07715">
    <property type="entry name" value="Plug"/>
    <property type="match status" value="1"/>
</dbReference>
<keyword evidence="5 7" id="KW-0472">Membrane</keyword>
<gene>
    <name evidence="10" type="ORF">SAMN05661044_04450</name>
</gene>
<keyword evidence="11" id="KW-1185">Reference proteome</keyword>
<evidence type="ECO:0000256" key="2">
    <source>
        <dbReference type="ARBA" id="ARBA00022448"/>
    </source>
</evidence>
<sequence length="1052" mass="116971">MSMQKKIRWLMLSILFITANAWAQEKPIQGKVTEEKSGQALPGVTVTVKGTSQRTQTNEVGLYQVSAKAGNTLVFSYIGMEPLERVVGNGNMLNVVLKPLSSGLDEVVVTALGIERQERSLGYTAQKVTAKELNYNKQPNMLNALQGKVAGVTISSTGGSPGQGARIQIRGINSIDPTRDNQPLFVIDGVLMDNSTSTQGEGADGRGMSNRAVDINPDDIETINILRGGAATALYGLRGANGVVVITTKSGKSGSIKIDYQGTAGFENVARFPALQDTYTQGWQGEYDPESFWPSWGPTVEDARAIDPTHPAKLYDHVKDAFTTGSQYKNSLTFSGGTEKVTFLSSLSQLNQKGVLPTTDFKNYQARLNTTFKMSEKFTAGVNMSVNNSGGYRGNAGRYIEQLIYWSPRHDVNDYLEENGTMRSYGGTTNPRYATESNRFKDDVLRFIGSANFSYRPVSWLNLSYRAGIDTYRDNRLGTALGFRDLVGERLVDDNGTEAAPGYGFVNVYNQNFRSINSTFVASADHKFSDDFSATLRLGHDLYDRYMRRESTEGSDLTVYDWFSLANAKTLQSETYLEKYRLMGIFGELSFNYKNYLYLTLTGRNDVTSSLARPNNSFFYPSSTLSYIFSDHWKLPEIINNAKFRFSYARIGKDADPYSTSSGLAIYTDLPTGYSGFTRPGLLGDPELKPEFTSTWESGLSMDFFNSRLGFDFNYYHSVSKDQIIRIPVSASIGYVNAAVNAGSMRNQGIELSINASPIKGNDFSWDTRLNFSANRNKVLSLREDFERIEAANEFGYLSSNVYMWLIPGEAYGDLYGRALRRYYSPEEIAQGLDQSTEIDPDRPLLIGEDGFPILDAVANKKKLGNVQPDWIGGWSNTFRYKDLSLSFLIDARVGQERYNQLANFYSAFGMAKYTENRNDHMVFNGVLADGNPNTKEVWLGQGIDPSTGFNYGDGYYRIIHRGVSENFVEDASWVRLRSVSISYSVPQKWIQNSIVKNVQLSLTGNNLALWTNYAGFDPESTTTNSGSNVDAFAGMTYPAVRSFLFTLNVGF</sequence>
<evidence type="ECO:0000256" key="3">
    <source>
        <dbReference type="ARBA" id="ARBA00022452"/>
    </source>
</evidence>
<feature type="signal peptide" evidence="8">
    <location>
        <begin position="1"/>
        <end position="23"/>
    </location>
</feature>
<evidence type="ECO:0000259" key="9">
    <source>
        <dbReference type="Pfam" id="PF07715"/>
    </source>
</evidence>
<evidence type="ECO:0000256" key="5">
    <source>
        <dbReference type="ARBA" id="ARBA00023136"/>
    </source>
</evidence>
<dbReference type="InterPro" id="IPR023996">
    <property type="entry name" value="TonB-dep_OMP_SusC/RagA"/>
</dbReference>
<organism evidence="10 11">
    <name type="scientific">Olivibacter domesticus</name>
    <name type="common">Pseudosphingobacterium domesticum</name>
    <dbReference type="NCBI Taxonomy" id="407022"/>
    <lineage>
        <taxon>Bacteria</taxon>
        <taxon>Pseudomonadati</taxon>
        <taxon>Bacteroidota</taxon>
        <taxon>Sphingobacteriia</taxon>
        <taxon>Sphingobacteriales</taxon>
        <taxon>Sphingobacteriaceae</taxon>
        <taxon>Olivibacter</taxon>
    </lineage>
</organism>
<evidence type="ECO:0000313" key="11">
    <source>
        <dbReference type="Proteomes" id="UP000199421"/>
    </source>
</evidence>
<dbReference type="Pfam" id="PF13715">
    <property type="entry name" value="CarbopepD_reg_2"/>
    <property type="match status" value="1"/>
</dbReference>
<evidence type="ECO:0000256" key="1">
    <source>
        <dbReference type="ARBA" id="ARBA00004571"/>
    </source>
</evidence>
<comment type="similarity">
    <text evidence="7">Belongs to the TonB-dependent receptor family.</text>
</comment>
<dbReference type="NCBIfam" id="TIGR04056">
    <property type="entry name" value="OMP_RagA_SusC"/>
    <property type="match status" value="1"/>
</dbReference>
<dbReference type="Gene3D" id="2.40.170.20">
    <property type="entry name" value="TonB-dependent receptor, beta-barrel domain"/>
    <property type="match status" value="1"/>
</dbReference>
<dbReference type="NCBIfam" id="TIGR04057">
    <property type="entry name" value="SusC_RagA_signa"/>
    <property type="match status" value="1"/>
</dbReference>
<evidence type="ECO:0000313" key="10">
    <source>
        <dbReference type="EMBL" id="SEM17408.1"/>
    </source>
</evidence>
<accession>A0A1H7W8T0</accession>
<keyword evidence="3 7" id="KW-1134">Transmembrane beta strand</keyword>
<dbReference type="SUPFAM" id="SSF56935">
    <property type="entry name" value="Porins"/>
    <property type="match status" value="1"/>
</dbReference>
<dbReference type="InterPro" id="IPR037066">
    <property type="entry name" value="Plug_dom_sf"/>
</dbReference>
<feature type="chain" id="PRO_5011639914" evidence="8">
    <location>
        <begin position="24"/>
        <end position="1052"/>
    </location>
</feature>
<keyword evidence="4 7" id="KW-0812">Transmembrane</keyword>
<keyword evidence="6 7" id="KW-0998">Cell outer membrane</keyword>
<keyword evidence="8" id="KW-0732">Signal</keyword>
<name>A0A1H7W8T0_OLID1</name>
<keyword evidence="2 7" id="KW-0813">Transport</keyword>
<dbReference type="Proteomes" id="UP000199421">
    <property type="component" value="Unassembled WGS sequence"/>
</dbReference>
<protein>
    <submittedName>
        <fullName evidence="10">TonB-linked outer membrane protein, SusC/RagA family</fullName>
    </submittedName>
</protein>
<dbReference type="InterPro" id="IPR039426">
    <property type="entry name" value="TonB-dep_rcpt-like"/>
</dbReference>